<keyword evidence="4" id="KW-1185">Reference proteome</keyword>
<dbReference type="Pfam" id="PF05137">
    <property type="entry name" value="PilN"/>
    <property type="match status" value="1"/>
</dbReference>
<name>A0A497XKV4_9PROT</name>
<accession>A0A497XKV4</accession>
<dbReference type="GO" id="GO:0043107">
    <property type="term" value="P:type IV pilus-dependent motility"/>
    <property type="evidence" value="ECO:0007669"/>
    <property type="project" value="TreeGrafter"/>
</dbReference>
<gene>
    <name evidence="3" type="ORF">DFR35_0489</name>
</gene>
<dbReference type="PANTHER" id="PTHR40278">
    <property type="entry name" value="DNA UTILIZATION PROTEIN HOFN"/>
    <property type="match status" value="1"/>
</dbReference>
<feature type="compositionally biased region" description="Low complexity" evidence="1">
    <location>
        <begin position="191"/>
        <end position="203"/>
    </location>
</feature>
<dbReference type="Proteomes" id="UP000268908">
    <property type="component" value="Unassembled WGS sequence"/>
</dbReference>
<protein>
    <submittedName>
        <fullName evidence="3">Type IV pilus assembly protein PilN</fullName>
    </submittedName>
</protein>
<dbReference type="GO" id="GO:0043683">
    <property type="term" value="P:type IV pilus assembly"/>
    <property type="evidence" value="ECO:0007669"/>
    <property type="project" value="TreeGrafter"/>
</dbReference>
<evidence type="ECO:0000256" key="1">
    <source>
        <dbReference type="SAM" id="MobiDB-lite"/>
    </source>
</evidence>
<evidence type="ECO:0000313" key="3">
    <source>
        <dbReference type="EMBL" id="RLJ67935.1"/>
    </source>
</evidence>
<keyword evidence="2" id="KW-0812">Transmembrane</keyword>
<keyword evidence="2" id="KW-1133">Transmembrane helix</keyword>
<reference evidence="3 4" key="1">
    <citation type="submission" date="2018-10" db="EMBL/GenBank/DDBJ databases">
        <title>Genomic Encyclopedia of Type Strains, Phase IV (KMG-IV): sequencing the most valuable type-strain genomes for metagenomic binning, comparative biology and taxonomic classification.</title>
        <authorList>
            <person name="Goeker M."/>
        </authorList>
    </citation>
    <scope>NUCLEOTIDE SEQUENCE [LARGE SCALE GENOMIC DNA]</scope>
    <source>
        <strain evidence="3 4">DSM 26916</strain>
    </source>
</reference>
<feature type="region of interest" description="Disordered" evidence="1">
    <location>
        <begin position="179"/>
        <end position="203"/>
    </location>
</feature>
<sequence>MIRVNLLPHREEKRKARRTQFYALSGMVVVLAALIWFFGFLTIGRWIAAQDEKNAFLKKEVAVLDKDIAEIKRLREQTEIMLSRNRVIESLQATRAETVHLFTELARWVPEGIYLKSVKQTGRRITLIGYAQANARVSELMQKLDASPLLERPELIEIRSATLDRRRLSEFQVTFDITQQTASADKKGEGKPAAGAPKPGAKP</sequence>
<dbReference type="InterPro" id="IPR007813">
    <property type="entry name" value="PilN"/>
</dbReference>
<feature type="transmembrane region" description="Helical" evidence="2">
    <location>
        <begin position="21"/>
        <end position="48"/>
    </location>
</feature>
<dbReference type="OrthoDB" id="5296173at2"/>
<evidence type="ECO:0000256" key="2">
    <source>
        <dbReference type="SAM" id="Phobius"/>
    </source>
</evidence>
<keyword evidence="2" id="KW-0472">Membrane</keyword>
<dbReference type="RefSeq" id="WP_121239880.1">
    <property type="nucleotide sequence ID" value="NZ_BHVV01000001.1"/>
</dbReference>
<dbReference type="EMBL" id="RCCI01000004">
    <property type="protein sequence ID" value="RLJ67935.1"/>
    <property type="molecule type" value="Genomic_DNA"/>
</dbReference>
<comment type="caution">
    <text evidence="3">The sequence shown here is derived from an EMBL/GenBank/DDBJ whole genome shotgun (WGS) entry which is preliminary data.</text>
</comment>
<dbReference type="InterPro" id="IPR052534">
    <property type="entry name" value="Extracell_DNA_Util/SecSys_Comp"/>
</dbReference>
<organism evidence="3 4">
    <name type="scientific">Sulfurisoma sediminicola</name>
    <dbReference type="NCBI Taxonomy" id="1381557"/>
    <lineage>
        <taxon>Bacteria</taxon>
        <taxon>Pseudomonadati</taxon>
        <taxon>Pseudomonadota</taxon>
        <taxon>Betaproteobacteria</taxon>
        <taxon>Nitrosomonadales</taxon>
        <taxon>Sterolibacteriaceae</taxon>
        <taxon>Sulfurisoma</taxon>
    </lineage>
</organism>
<evidence type="ECO:0000313" key="4">
    <source>
        <dbReference type="Proteomes" id="UP000268908"/>
    </source>
</evidence>
<dbReference type="AlphaFoldDB" id="A0A497XKV4"/>
<proteinExistence type="predicted"/>
<dbReference type="PANTHER" id="PTHR40278:SF2">
    <property type="entry name" value="TYPE IV PILUS INNER MEMBRANE COMPONENT PILN"/>
    <property type="match status" value="1"/>
</dbReference>